<evidence type="ECO:0000259" key="8">
    <source>
        <dbReference type="Pfam" id="PF02771"/>
    </source>
</evidence>
<gene>
    <name evidence="9" type="ORF">MetMK1DRAFT_00019510</name>
</gene>
<feature type="domain" description="Acyl-CoA dehydrogenase/oxidase C-terminal" evidence="6">
    <location>
        <begin position="212"/>
        <end position="358"/>
    </location>
</feature>
<keyword evidence="3 5" id="KW-0285">Flavoprotein</keyword>
<dbReference type="PANTHER" id="PTHR43884">
    <property type="entry name" value="ACYL-COA DEHYDROGENASE"/>
    <property type="match status" value="1"/>
</dbReference>
<dbReference type="GO" id="GO:0050660">
    <property type="term" value="F:flavin adenine dinucleotide binding"/>
    <property type="evidence" value="ECO:0007669"/>
    <property type="project" value="InterPro"/>
</dbReference>
<dbReference type="Proteomes" id="UP000003980">
    <property type="component" value="Unassembled WGS sequence"/>
</dbReference>
<keyword evidence="5" id="KW-0560">Oxidoreductase</keyword>
<keyword evidence="10" id="KW-1185">Reference proteome</keyword>
<dbReference type="InterPro" id="IPR037069">
    <property type="entry name" value="AcylCoA_DH/ox_N_sf"/>
</dbReference>
<evidence type="ECO:0000259" key="7">
    <source>
        <dbReference type="Pfam" id="PF02770"/>
    </source>
</evidence>
<dbReference type="InterPro" id="IPR006091">
    <property type="entry name" value="Acyl-CoA_Oxase/DH_mid-dom"/>
</dbReference>
<evidence type="ECO:0000259" key="6">
    <source>
        <dbReference type="Pfam" id="PF00441"/>
    </source>
</evidence>
<dbReference type="EMBL" id="JH597768">
    <property type="protein sequence ID" value="EHP69205.1"/>
    <property type="molecule type" value="Genomic_DNA"/>
</dbReference>
<dbReference type="Gene3D" id="2.40.110.10">
    <property type="entry name" value="Butyryl-CoA Dehydrogenase, subunit A, domain 2"/>
    <property type="match status" value="1"/>
</dbReference>
<evidence type="ECO:0000313" key="10">
    <source>
        <dbReference type="Proteomes" id="UP000003980"/>
    </source>
</evidence>
<evidence type="ECO:0000256" key="1">
    <source>
        <dbReference type="ARBA" id="ARBA00001974"/>
    </source>
</evidence>
<dbReference type="Pfam" id="PF02771">
    <property type="entry name" value="Acyl-CoA_dh_N"/>
    <property type="match status" value="1"/>
</dbReference>
<evidence type="ECO:0000256" key="4">
    <source>
        <dbReference type="ARBA" id="ARBA00022827"/>
    </source>
</evidence>
<dbReference type="InterPro" id="IPR009100">
    <property type="entry name" value="AcylCoA_DH/oxidase_NM_dom_sf"/>
</dbReference>
<dbReference type="Gene3D" id="1.10.540.10">
    <property type="entry name" value="Acyl-CoA dehydrogenase/oxidase, N-terminal domain"/>
    <property type="match status" value="1"/>
</dbReference>
<dbReference type="Pfam" id="PF00441">
    <property type="entry name" value="Acyl-CoA_dh_1"/>
    <property type="match status" value="1"/>
</dbReference>
<dbReference type="OrthoDB" id="275197at2157"/>
<evidence type="ECO:0000256" key="3">
    <source>
        <dbReference type="ARBA" id="ARBA00022630"/>
    </source>
</evidence>
<organism evidence="9 10">
    <name type="scientific">Metallosphaera yellowstonensis MK1</name>
    <dbReference type="NCBI Taxonomy" id="671065"/>
    <lineage>
        <taxon>Archaea</taxon>
        <taxon>Thermoproteota</taxon>
        <taxon>Thermoprotei</taxon>
        <taxon>Sulfolobales</taxon>
        <taxon>Sulfolobaceae</taxon>
        <taxon>Metallosphaera</taxon>
    </lineage>
</organism>
<dbReference type="AlphaFoldDB" id="H2C5X8"/>
<dbReference type="STRING" id="671065.MetMK1DRAFT_00019510"/>
<sequence length="366" mass="40966">MESLIVKLAKDFADSEVAPLAEKIDREDWYPRELIGRMGEIGLLDPLHHGVPLAEAMFSLLQIARRSGSVALLQDVQGELVNAPLRLFLGDRYSDLLEDMASGKKIGSFALSETCCGSDASSIRTRAFRDGGVWRISGEKMWITQGLYADFFLVVARTGDLKERSKNISIFLVPRSSCVKAEKVEVQGNRGTGTARITFEDCEVEASHVIEKGWEAVKYALAIGRIAISSIALGLALGAMEEALVWAKEREAFGKKLIEYQGLQWWFSESYADLLALKSMLQVTCDEFQRSWKEAEPFVSALKLKASNSAHRIIDRMLQVMGGMGYAKGSRVERAYRDVRLTRIGEGTDEIQRMILFRYVENKHLL</sequence>
<accession>H2C5X8</accession>
<comment type="cofactor">
    <cofactor evidence="1 5">
        <name>FAD</name>
        <dbReference type="ChEBI" id="CHEBI:57692"/>
    </cofactor>
</comment>
<dbReference type="InterPro" id="IPR013786">
    <property type="entry name" value="AcylCoA_DH/ox_N"/>
</dbReference>
<reference evidence="9 10" key="1">
    <citation type="submission" date="2012-01" db="EMBL/GenBank/DDBJ databases">
        <title>Improved High-Quality Draft sequence of Metallosphaera yellowstonensis MK1.</title>
        <authorList>
            <consortium name="US DOE Joint Genome Institute"/>
            <person name="Lucas S."/>
            <person name="Han J."/>
            <person name="Cheng J.-F."/>
            <person name="Goodwin L."/>
            <person name="Pitluck S."/>
            <person name="Peters L."/>
            <person name="Teshima H."/>
            <person name="Detter J.C."/>
            <person name="Han C."/>
            <person name="Tapia R."/>
            <person name="Land M."/>
            <person name="Hauser L."/>
            <person name="Kyrpides N."/>
            <person name="Kozubal M."/>
            <person name="Macur R.E."/>
            <person name="Jay Z."/>
            <person name="Inskeep W."/>
            <person name="Woyke T."/>
        </authorList>
    </citation>
    <scope>NUCLEOTIDE SEQUENCE [LARGE SCALE GENOMIC DNA]</scope>
    <source>
        <strain evidence="9 10">MK1</strain>
    </source>
</reference>
<proteinExistence type="inferred from homology"/>
<protein>
    <submittedName>
        <fullName evidence="9">Acyl-CoA dehydrogenase</fullName>
    </submittedName>
</protein>
<evidence type="ECO:0000313" key="9">
    <source>
        <dbReference type="EMBL" id="EHP69205.1"/>
    </source>
</evidence>
<dbReference type="GO" id="GO:0003995">
    <property type="term" value="F:acyl-CoA dehydrogenase activity"/>
    <property type="evidence" value="ECO:0007669"/>
    <property type="project" value="TreeGrafter"/>
</dbReference>
<dbReference type="InterPro" id="IPR046373">
    <property type="entry name" value="Acyl-CoA_Oxase/DH_mid-dom_sf"/>
</dbReference>
<feature type="domain" description="Acyl-CoA dehydrogenase/oxidase N-terminal" evidence="8">
    <location>
        <begin position="4"/>
        <end position="88"/>
    </location>
</feature>
<dbReference type="InterPro" id="IPR036250">
    <property type="entry name" value="AcylCo_DH-like_C"/>
</dbReference>
<evidence type="ECO:0000256" key="2">
    <source>
        <dbReference type="ARBA" id="ARBA00009347"/>
    </source>
</evidence>
<comment type="similarity">
    <text evidence="2 5">Belongs to the acyl-CoA dehydrogenase family.</text>
</comment>
<dbReference type="SUPFAM" id="SSF56645">
    <property type="entry name" value="Acyl-CoA dehydrogenase NM domain-like"/>
    <property type="match status" value="1"/>
</dbReference>
<dbReference type="RefSeq" id="WP_009073010.1">
    <property type="nucleotide sequence ID" value="NZ_JH597768.1"/>
</dbReference>
<dbReference type="PANTHER" id="PTHR43884:SF12">
    <property type="entry name" value="ISOVALERYL-COA DEHYDROGENASE, MITOCHONDRIAL-RELATED"/>
    <property type="match status" value="1"/>
</dbReference>
<dbReference type="HOGENOM" id="CLU_018204_0_2_2"/>
<evidence type="ECO:0000256" key="5">
    <source>
        <dbReference type="RuleBase" id="RU362125"/>
    </source>
</evidence>
<keyword evidence="4 5" id="KW-0274">FAD</keyword>
<dbReference type="InterPro" id="IPR009075">
    <property type="entry name" value="AcylCo_DH/oxidase_C"/>
</dbReference>
<dbReference type="Pfam" id="PF02770">
    <property type="entry name" value="Acyl-CoA_dh_M"/>
    <property type="match status" value="1"/>
</dbReference>
<name>H2C5X8_9CREN</name>
<dbReference type="eggNOG" id="arCOG01707">
    <property type="taxonomic scope" value="Archaea"/>
</dbReference>
<dbReference type="SUPFAM" id="SSF47203">
    <property type="entry name" value="Acyl-CoA dehydrogenase C-terminal domain-like"/>
    <property type="match status" value="1"/>
</dbReference>
<feature type="domain" description="Acyl-CoA oxidase/dehydrogenase middle" evidence="7">
    <location>
        <begin position="108"/>
        <end position="202"/>
    </location>
</feature>
<dbReference type="Gene3D" id="1.20.140.10">
    <property type="entry name" value="Butyryl-CoA Dehydrogenase, subunit A, domain 3"/>
    <property type="match status" value="1"/>
</dbReference>